<protein>
    <submittedName>
        <fullName evidence="4">GNAT superfamily N-acetyltransferase</fullName>
    </submittedName>
</protein>
<proteinExistence type="predicted"/>
<dbReference type="Proteomes" id="UP000552709">
    <property type="component" value="Unassembled WGS sequence"/>
</dbReference>
<dbReference type="Gene3D" id="3.40.630.30">
    <property type="match status" value="1"/>
</dbReference>
<dbReference type="PANTHER" id="PTHR43877">
    <property type="entry name" value="AMINOALKYLPHOSPHONATE N-ACETYLTRANSFERASE-RELATED-RELATED"/>
    <property type="match status" value="1"/>
</dbReference>
<evidence type="ECO:0000256" key="2">
    <source>
        <dbReference type="ARBA" id="ARBA00023315"/>
    </source>
</evidence>
<dbReference type="SUPFAM" id="SSF55729">
    <property type="entry name" value="Acyl-CoA N-acyltransferases (Nat)"/>
    <property type="match status" value="1"/>
</dbReference>
<dbReference type="InterPro" id="IPR050832">
    <property type="entry name" value="Bact_Acetyltransf"/>
</dbReference>
<dbReference type="CDD" id="cd04301">
    <property type="entry name" value="NAT_SF"/>
    <property type="match status" value="1"/>
</dbReference>
<reference evidence="4 5" key="1">
    <citation type="submission" date="2020-08" db="EMBL/GenBank/DDBJ databases">
        <title>Genomic Encyclopedia of Type Strains, Phase IV (KMG-IV): sequencing the most valuable type-strain genomes for metagenomic binning, comparative biology and taxonomic classification.</title>
        <authorList>
            <person name="Goeker M."/>
        </authorList>
    </citation>
    <scope>NUCLEOTIDE SEQUENCE [LARGE SCALE GENOMIC DNA]</scope>
    <source>
        <strain evidence="4 5">DSM 27939</strain>
    </source>
</reference>
<evidence type="ECO:0000259" key="3">
    <source>
        <dbReference type="PROSITE" id="PS51186"/>
    </source>
</evidence>
<keyword evidence="1 4" id="KW-0808">Transferase</keyword>
<organism evidence="4 5">
    <name type="scientific">Deinococcus humi</name>
    <dbReference type="NCBI Taxonomy" id="662880"/>
    <lineage>
        <taxon>Bacteria</taxon>
        <taxon>Thermotogati</taxon>
        <taxon>Deinococcota</taxon>
        <taxon>Deinococci</taxon>
        <taxon>Deinococcales</taxon>
        <taxon>Deinococcaceae</taxon>
        <taxon>Deinococcus</taxon>
    </lineage>
</organism>
<dbReference type="Pfam" id="PF00583">
    <property type="entry name" value="Acetyltransf_1"/>
    <property type="match status" value="1"/>
</dbReference>
<evidence type="ECO:0000256" key="1">
    <source>
        <dbReference type="ARBA" id="ARBA00022679"/>
    </source>
</evidence>
<gene>
    <name evidence="4" type="ORF">HNQ08_001596</name>
</gene>
<keyword evidence="2" id="KW-0012">Acyltransferase</keyword>
<dbReference type="PANTHER" id="PTHR43877:SF2">
    <property type="entry name" value="AMINOALKYLPHOSPHONATE N-ACETYLTRANSFERASE-RELATED"/>
    <property type="match status" value="1"/>
</dbReference>
<accession>A0A7W8JVD2</accession>
<feature type="domain" description="N-acetyltransferase" evidence="3">
    <location>
        <begin position="11"/>
        <end position="157"/>
    </location>
</feature>
<dbReference type="InterPro" id="IPR000182">
    <property type="entry name" value="GNAT_dom"/>
</dbReference>
<evidence type="ECO:0000313" key="4">
    <source>
        <dbReference type="EMBL" id="MBB5362501.1"/>
    </source>
</evidence>
<dbReference type="InterPro" id="IPR016181">
    <property type="entry name" value="Acyl_CoA_acyltransferase"/>
</dbReference>
<evidence type="ECO:0000313" key="5">
    <source>
        <dbReference type="Proteomes" id="UP000552709"/>
    </source>
</evidence>
<dbReference type="RefSeq" id="WP_184129482.1">
    <property type="nucleotide sequence ID" value="NZ_JACHFL010000003.1"/>
</dbReference>
<dbReference type="EMBL" id="JACHFL010000003">
    <property type="protein sequence ID" value="MBB5362501.1"/>
    <property type="molecule type" value="Genomic_DNA"/>
</dbReference>
<name>A0A7W8JVD2_9DEIO</name>
<dbReference type="PROSITE" id="PS51186">
    <property type="entry name" value="GNAT"/>
    <property type="match status" value="1"/>
</dbReference>
<sequence length="157" mass="17584">MHTITLSEQNFRIKRAQLKDVEALVALLQDDVLGSQRESEMLNIYIQAFQAIDRDQNQLLVAVFNEQDDIVGTMQLTLIPGLARQGATRLQIEAVRVSASARGTGLGSALFQWAAQYGREHGATIAQLTTDKRRTDAHRFYERLGYVATHEGMKLVL</sequence>
<comment type="caution">
    <text evidence="4">The sequence shown here is derived from an EMBL/GenBank/DDBJ whole genome shotgun (WGS) entry which is preliminary data.</text>
</comment>
<dbReference type="AlphaFoldDB" id="A0A7W8JVD2"/>
<dbReference type="GO" id="GO:0016747">
    <property type="term" value="F:acyltransferase activity, transferring groups other than amino-acyl groups"/>
    <property type="evidence" value="ECO:0007669"/>
    <property type="project" value="InterPro"/>
</dbReference>
<keyword evidence="5" id="KW-1185">Reference proteome</keyword>